<dbReference type="Gene3D" id="2.160.20.10">
    <property type="entry name" value="Single-stranded right-handed beta-helix, Pectin lyase-like"/>
    <property type="match status" value="1"/>
</dbReference>
<dbReference type="InterPro" id="IPR012334">
    <property type="entry name" value="Pectin_lyas_fold"/>
</dbReference>
<evidence type="ECO:0000256" key="3">
    <source>
        <dbReference type="ARBA" id="ARBA00022512"/>
    </source>
</evidence>
<sequence>MSKMSFLVKNLTLLFTIFFLFFNYSIATNAIYNVKNYGAKSNVKSDSSKAFVSAWVAACASTSPATIYVPKGSYLLKSAYFHGETCKSKAITLRIDGTILAPSNYNVIGNDENWIKFERVSGVSIYGGTLDGQGASLWACKTSGNNCPQGTMGLTFSNSSNIEISGLTSKNSQLFHILVDSCDNVKLQGVKVSAPGNSPNTDGIHVQYSSRVTIMNSRIGTGDDCISIGPGTSHLWIQNIACGPGHGISIGSLGWDEEEPGVQNVTVKTVTFTGTKNGLRVKTWARSSNGFVKNILFQHIVMSDVQNPIIIDQNYCPNNENCPHQGSGVKISDIKYQDIRGTSATEVAVKFDCSKKYPCSGISLEDVNLSYKEQPADASCVNAGGRASGFEKPNSCL</sequence>
<dbReference type="GO" id="GO:0004650">
    <property type="term" value="F:polygalacturonase activity"/>
    <property type="evidence" value="ECO:0007669"/>
    <property type="project" value="InterPro"/>
</dbReference>
<dbReference type="GO" id="GO:0071555">
    <property type="term" value="P:cell wall organization"/>
    <property type="evidence" value="ECO:0007669"/>
    <property type="project" value="UniProtKB-KW"/>
</dbReference>
<comment type="caution">
    <text evidence="10">The sequence shown here is derived from an EMBL/GenBank/DDBJ whole genome shotgun (WGS) entry which is preliminary data.</text>
</comment>
<dbReference type="Pfam" id="PF00295">
    <property type="entry name" value="Glyco_hydro_28"/>
    <property type="match status" value="1"/>
</dbReference>
<dbReference type="Proteomes" id="UP001291623">
    <property type="component" value="Unassembled WGS sequence"/>
</dbReference>
<reference evidence="10" key="1">
    <citation type="submission" date="2023-12" db="EMBL/GenBank/DDBJ databases">
        <title>Genome assembly of Anisodus tanguticus.</title>
        <authorList>
            <person name="Wang Y.-J."/>
        </authorList>
    </citation>
    <scope>NUCLEOTIDE SEQUENCE</scope>
    <source>
        <strain evidence="10">KB-2021</strain>
        <tissue evidence="10">Leaf</tissue>
    </source>
</reference>
<evidence type="ECO:0000256" key="8">
    <source>
        <dbReference type="PROSITE-ProRule" id="PRU10052"/>
    </source>
</evidence>
<protein>
    <recommendedName>
        <fullName evidence="12">Polygalacturonase</fullName>
    </recommendedName>
</protein>
<evidence type="ECO:0000256" key="7">
    <source>
        <dbReference type="ARBA" id="ARBA00023316"/>
    </source>
</evidence>
<gene>
    <name evidence="10" type="ORF">RND71_036979</name>
</gene>
<evidence type="ECO:0000313" key="11">
    <source>
        <dbReference type="Proteomes" id="UP001291623"/>
    </source>
</evidence>
<proteinExistence type="inferred from homology"/>
<keyword evidence="3" id="KW-0134">Cell wall</keyword>
<evidence type="ECO:0000256" key="9">
    <source>
        <dbReference type="RuleBase" id="RU361169"/>
    </source>
</evidence>
<dbReference type="PANTHER" id="PTHR31375">
    <property type="match status" value="1"/>
</dbReference>
<dbReference type="InterPro" id="IPR000743">
    <property type="entry name" value="Glyco_hydro_28"/>
</dbReference>
<dbReference type="InterPro" id="IPR006626">
    <property type="entry name" value="PbH1"/>
</dbReference>
<evidence type="ECO:0000256" key="1">
    <source>
        <dbReference type="ARBA" id="ARBA00004191"/>
    </source>
</evidence>
<accession>A0AAE1V0U6</accession>
<keyword evidence="5 9" id="KW-0378">Hydrolase</keyword>
<dbReference type="PROSITE" id="PS00502">
    <property type="entry name" value="POLYGALACTURONASE"/>
    <property type="match status" value="1"/>
</dbReference>
<evidence type="ECO:0000256" key="4">
    <source>
        <dbReference type="ARBA" id="ARBA00022525"/>
    </source>
</evidence>
<keyword evidence="4" id="KW-0964">Secreted</keyword>
<evidence type="ECO:0000256" key="6">
    <source>
        <dbReference type="ARBA" id="ARBA00023295"/>
    </source>
</evidence>
<dbReference type="FunFam" id="2.160.20.10:FF:000016">
    <property type="entry name" value="Polygalacturonase 7"/>
    <property type="match status" value="1"/>
</dbReference>
<comment type="similarity">
    <text evidence="2 9">Belongs to the glycosyl hydrolase 28 family.</text>
</comment>
<organism evidence="10 11">
    <name type="scientific">Anisodus tanguticus</name>
    <dbReference type="NCBI Taxonomy" id="243964"/>
    <lineage>
        <taxon>Eukaryota</taxon>
        <taxon>Viridiplantae</taxon>
        <taxon>Streptophyta</taxon>
        <taxon>Embryophyta</taxon>
        <taxon>Tracheophyta</taxon>
        <taxon>Spermatophyta</taxon>
        <taxon>Magnoliopsida</taxon>
        <taxon>eudicotyledons</taxon>
        <taxon>Gunneridae</taxon>
        <taxon>Pentapetalae</taxon>
        <taxon>asterids</taxon>
        <taxon>lamiids</taxon>
        <taxon>Solanales</taxon>
        <taxon>Solanaceae</taxon>
        <taxon>Solanoideae</taxon>
        <taxon>Hyoscyameae</taxon>
        <taxon>Anisodus</taxon>
    </lineage>
</organism>
<feature type="active site" evidence="8">
    <location>
        <position position="246"/>
    </location>
</feature>
<dbReference type="SUPFAM" id="SSF51126">
    <property type="entry name" value="Pectin lyase-like"/>
    <property type="match status" value="1"/>
</dbReference>
<dbReference type="AlphaFoldDB" id="A0AAE1V0U6"/>
<evidence type="ECO:0000256" key="5">
    <source>
        <dbReference type="ARBA" id="ARBA00022801"/>
    </source>
</evidence>
<name>A0AAE1V0U6_9SOLA</name>
<keyword evidence="11" id="KW-1185">Reference proteome</keyword>
<evidence type="ECO:0008006" key="12">
    <source>
        <dbReference type="Google" id="ProtNLM"/>
    </source>
</evidence>
<dbReference type="GO" id="GO:0005975">
    <property type="term" value="P:carbohydrate metabolic process"/>
    <property type="evidence" value="ECO:0007669"/>
    <property type="project" value="InterPro"/>
</dbReference>
<evidence type="ECO:0000256" key="2">
    <source>
        <dbReference type="ARBA" id="ARBA00008834"/>
    </source>
</evidence>
<dbReference type="EMBL" id="JAVYJV010000020">
    <property type="protein sequence ID" value="KAK4343885.1"/>
    <property type="molecule type" value="Genomic_DNA"/>
</dbReference>
<keyword evidence="6 9" id="KW-0326">Glycosidase</keyword>
<evidence type="ECO:0000313" key="10">
    <source>
        <dbReference type="EMBL" id="KAK4343885.1"/>
    </source>
</evidence>
<dbReference type="InterPro" id="IPR011050">
    <property type="entry name" value="Pectin_lyase_fold/virulence"/>
</dbReference>
<dbReference type="SMART" id="SM00710">
    <property type="entry name" value="PbH1"/>
    <property type="match status" value="6"/>
</dbReference>
<keyword evidence="7" id="KW-0961">Cell wall biogenesis/degradation</keyword>
<comment type="subcellular location">
    <subcellularLocation>
        <location evidence="1">Secreted</location>
        <location evidence="1">Cell wall</location>
    </subcellularLocation>
</comment>